<dbReference type="Pfam" id="PF01476">
    <property type="entry name" value="LysM"/>
    <property type="match status" value="2"/>
</dbReference>
<dbReference type="Gene3D" id="2.30.30.40">
    <property type="entry name" value="SH3 Domains"/>
    <property type="match status" value="1"/>
</dbReference>
<organism evidence="4 5">
    <name type="scientific">Mesorhizobium hungaricum</name>
    <dbReference type="NCBI Taxonomy" id="1566387"/>
    <lineage>
        <taxon>Bacteria</taxon>
        <taxon>Pseudomonadati</taxon>
        <taxon>Pseudomonadota</taxon>
        <taxon>Alphaproteobacteria</taxon>
        <taxon>Hyphomicrobiales</taxon>
        <taxon>Phyllobacteriaceae</taxon>
        <taxon>Mesorhizobium</taxon>
    </lineage>
</organism>
<feature type="region of interest" description="Disordered" evidence="2">
    <location>
        <begin position="206"/>
        <end position="297"/>
    </location>
</feature>
<feature type="coiled-coil region" evidence="1">
    <location>
        <begin position="712"/>
        <end position="739"/>
    </location>
</feature>
<dbReference type="InterPro" id="IPR036779">
    <property type="entry name" value="LysM_dom_sf"/>
</dbReference>
<feature type="region of interest" description="Disordered" evidence="2">
    <location>
        <begin position="379"/>
        <end position="398"/>
    </location>
</feature>
<dbReference type="EMBL" id="MDEO01000029">
    <property type="protein sequence ID" value="OCX20648.1"/>
    <property type="molecule type" value="Genomic_DNA"/>
</dbReference>
<feature type="compositionally biased region" description="Basic and acidic residues" evidence="2">
    <location>
        <begin position="3125"/>
        <end position="3135"/>
    </location>
</feature>
<accession>A0A1C2E0Z6</accession>
<feature type="domain" description="LysM" evidence="3">
    <location>
        <begin position="3252"/>
        <end position="3298"/>
    </location>
</feature>
<dbReference type="SUPFAM" id="SSF54106">
    <property type="entry name" value="LysM domain"/>
    <property type="match status" value="1"/>
</dbReference>
<feature type="region of interest" description="Disordered" evidence="2">
    <location>
        <begin position="1484"/>
        <end position="1624"/>
    </location>
</feature>
<feature type="region of interest" description="Disordered" evidence="2">
    <location>
        <begin position="1636"/>
        <end position="1665"/>
    </location>
</feature>
<sequence length="3304" mass="354892">MPKLNPAPRVDPKANAAQIAQLEAQAAQLREQIRLANKMGEREWAASARQELDQVTGKLDALQQPDATPANGNVPANAGTPSNGAGAQPALYTQPTTLAFAPVKLNTGTPEKDPAADMTAHSIIDDVKKGKSINKIASERGMTNEQVLAAIRAGNNLEVTVTDPTSNNGDVQTTVIRDTSDPRNQKTVTLHYDYQHDTYYAAVQDGSAAPAETPVRDGLGRKQTSDYDPKTGAMTTRYEDDLGSGVVTERTSLPNGASVETVTPKGGSALPVTTVTGPDGKKTVLAPTQDPGGATTKGIQDDLAKGKSIDQIAKDRGLTKEQVIAELQGAGYQVKTGDPKSDNGDVQSVELADPHTGEKIVYYNDYQHDARTVVTTKGDTETTVSEDGNGKTSNTTRHTKTGEATTTIVDPKAGTEIKIVTDKDGRVTKTTTEKVNDGKPIDYEVKPDDNLTLIAQKHGVTLDELRKTNPELFDTSRDPNLVRPGEKIRIENGTRTTVEVTANGYTLTTKPDGSVTLHNNTTGTDLKIDVGTTQEALARTLLAVNPNSSDPAEAKEGQVVKSFVEGILAGQTLPSLIEDAKQAGLDKAALMKTYGAGILASPKLDGQNRVVDPFGDPPRGKAPSGGNWVPMKVDGAWTWVDPQVAQAIIKENIALSRITETRALAGQGMSQFNVYMLDPAYKDAVKGAQGIINEALAPYGLEWTPEKPEGTLADAQNKLTQANNLLKNAQDARGEYERAGQILTQAINDQSQLKPISDPNAPAASALGQPSPNRQTEYAEGIAAHAAVDKLFGEAGLHLSKGDKLTIDFLVGQADLNGMPKDSQQYKDLKTLQGTADKQFELAGAYQGYFDAHARAMDVGARQTDLEQRLLAEYGSNNQYLFEPGKKHSRINGDYLGLYQSQELQVRDGQLWVVNHFEKGTTEQQLTFELGNKNVRSKYKNRQLNKDWQQLLSGNNFDVPMCTANGLQSLKVSEAEAAKNLNDILNKQLGDSIKDLGTKLTTLQTNFDNLFKQHGPGSVDVPAGTLPDGVQPVEIDLGGGRKIKVAPEVAAQFDKVGLDALTQSGKAVWIDLDTSDKEASGRWVDPSLAVAKLVLEATQQQKTQAEELRRQVEGFSDYHNMRLSDPSLMVDRNTGIDRSYLDKHQQEALDGNYQPKFQQLFAKGFDNTFHERRGSGLDDTVANSLGIDRSTKEGRDAVSKITKEIRDIGGDTPKVRAVPLFYVDDKVGTQQVILFAVQEGGGTRYVDVTGKSFANLGDFQDNNAQFGEDGKLVAPKNLQMKPGSDGKFELEVVKSRNFSVWEKAVDPLVGIGTGIATILSFTPAAPVAAPLAYAGAAYLGTRAVINQVNHLDHGGEWGDTESLINIASVATTVLPMASSGLRTVGMAGKELTAMQAFRGSIGATRSGSAISAETRSFMQTSSGLNKTAWGMDVGAVVVGTPLLATSGYDLLTNWNQMTDLQRANALTGFFTGVVGTGLGLHGLRTLRPGTDQGFNTNGGANQPPPRGGGANQPPPWGGGGGPRQSPPALEAGPSGKPMNVHEMGADGVYRPTGEQVFHDPSHPVIPGEVVPPKKTRGDASTTGAGRTPHESQPTVTAKDPVDPVGKPTKGPAGGDPIIVPNKPVTTDGPVHLVWNPETRSFSGMPERDTGGYTYTSGKDERTPSAYLDGLTNEQLLHRYETEKSYYSSREMADRYGPDGVYVPRTPIRDVLPDLRVGVTFRTRLNTGQAFGIGSPTVAAIGFGVGTKTDFGAIGWSIVDSFSQRSLTPLKDALSTQGVVSYRAREYRNITALQAGVWPVSKQTALPVRASDLSGKASEGIFNDKAGYEAKPFDAAIVGKTPDGEGTVIEMTYSPSLKGTEVTLAPGQHDFFGVPAENNAGHVRLEGALPFGRVMTETKAGLRLPIVANHVGMVDKFPRVGIEMRPELPVKDTLQKGDIVSKQTYDQIQSALGSTVLKIQFVVKDPAKAGELVTAVGQGNGIQAIRDLVKAGQIDPSNTVSYADEPTISGLRLSAVPGKTPSADIVLLTGEKVRVLNPEAMLVDIIFNDRNGLPGVLGTNPDKIATSLTYKVKSTVKSWLPARVRPDGTPQPRYMPSAGNIYKNLYGADGTPATRYTVSLSTPQLPAGALAFSAEVRFQYKSSSPKAARSIAKDETAQVTFKTADGQSEELTVPAWIARAVEPSRDGAATGIPKGGKKSLDQFLDQLETTARPDQMAAIAQFRGEFGRSIVDGGFMRQNVADGLMTLLSSQVGRRNSGPMQIRDENGHFITATRFGPLPKSAESVYVPPADGPQARGDEPDLMHKSHIFFRDPETGEAYVLPWTRGASEDHVPSGTGRPEGEAMPPEAAPARKALEAAPPTTFSLQQIRNMRQPEKWKAGEVYTRELNGSLGEVHFPVQANPTGPHPVFGDGGRYVDAPVFKNPDVIEAIEVKTYHRWTTIKGVAQMREVPLTPKLQEQINKDVALRNENPKYQPRWVFLDAPPSAELQGALDQAGIVGNIFGHNKPAAAVETPRTIELKDKDGEVIVAAMLGTEPRGPEQVYIPPVDGPRLAADAPETLSKTHILVYDPDSGEPVVLPWIRGASEEHVPDGTQSPPPGSASNSGPHSRDAVRAIPLEQVQNLNMAEFQPTQIPWLKPEQVAALTEQQFHNLDRAGLLPYLTKSQLRGIPKAKTSFLNIAGLDERQIPWVTKGQVSNMTGQQFVDLGVAGLTHHLIKPQVQAIKGDTIEFVDVSTLENRQIQWFKPGQVAKFTSPQFERLGETGLLKNLGERQVQAIPETMVGFLNMTKFDPKQVPWLTEKQIPALTRDQWGGFTIHHTEALTQPQIEAVTAKQFEEMSPGQFRKFTLEQFEWMGVDQTNALSVLQLTTFRATHKKSMTPEQRVLVDSALAYSRTKEYKTALETFGAMASTSYTLWSTLPPTWTATAGAVSFGVRGLVFGTQAVFPNATAAHKPFGRFLNALGGATFIAAAPGAATGLVQGKDLVVNSTFTLGNMVYGTKSMLQSFTGRPVIRNLAEYLAGPGYVLGCAVYTVNSWPAPIATVAGTMFTFGCAEFWASAIRTDRVNSRSVPRADAETAAAEKSDKKWAAWDRWTLGITFGVGMLLFSLDALLGEPWNAAKPPPIPDPEKSDDKSGVDGKQPGDGTDKPDPGTKEPPQTFPQLVVLADDGLNLRAQPSGSAAVVTVLQPGSFVEQTAKPSTDSTGTTWLPVEGYGPDGKMHTGWVSGDLVKAHPDGASTPDGRTNPKLEQSGYRWVDVKSGDSIRLIATTNSTNVADTVVLNMDHILSPDIIFAGDRIYLPTATVG</sequence>
<dbReference type="OrthoDB" id="6152272at2"/>
<dbReference type="SMART" id="SM00257">
    <property type="entry name" value="LysM"/>
    <property type="match status" value="2"/>
</dbReference>
<feature type="region of interest" description="Disordered" evidence="2">
    <location>
        <begin position="2326"/>
        <end position="2347"/>
    </location>
</feature>
<proteinExistence type="predicted"/>
<dbReference type="STRING" id="1566387.QV13_08165"/>
<evidence type="ECO:0000256" key="2">
    <source>
        <dbReference type="SAM" id="MobiDB-lite"/>
    </source>
</evidence>
<keyword evidence="1" id="KW-0175">Coiled coil</keyword>
<feature type="region of interest" description="Disordered" evidence="2">
    <location>
        <begin position="63"/>
        <end position="90"/>
    </location>
</feature>
<dbReference type="PROSITE" id="PS51782">
    <property type="entry name" value="LYSM"/>
    <property type="match status" value="2"/>
</dbReference>
<feature type="region of interest" description="Disordered" evidence="2">
    <location>
        <begin position="2585"/>
        <end position="2608"/>
    </location>
</feature>
<reference evidence="4 5" key="1">
    <citation type="submission" date="2016-08" db="EMBL/GenBank/DDBJ databases">
        <title>Whole genome sequence of Mesorhizobium sp. strain UASWS1009 isolated from industrial sewage.</title>
        <authorList>
            <person name="Crovadore J."/>
            <person name="Calmin G."/>
            <person name="Chablais R."/>
            <person name="Cochard B."/>
            <person name="Lefort F."/>
        </authorList>
    </citation>
    <scope>NUCLEOTIDE SEQUENCE [LARGE SCALE GENOMIC DNA]</scope>
    <source>
        <strain evidence="4 5">UASWS1009</strain>
    </source>
</reference>
<keyword evidence="5" id="KW-1185">Reference proteome</keyword>
<feature type="compositionally biased region" description="Polar residues" evidence="2">
    <location>
        <begin position="79"/>
        <end position="90"/>
    </location>
</feature>
<dbReference type="CDD" id="cd00118">
    <property type="entry name" value="LysM"/>
    <property type="match status" value="1"/>
</dbReference>
<evidence type="ECO:0000256" key="1">
    <source>
        <dbReference type="SAM" id="Coils"/>
    </source>
</evidence>
<gene>
    <name evidence="4" type="ORF">QV13_08165</name>
</gene>
<dbReference type="RefSeq" id="WP_065997509.1">
    <property type="nucleotide sequence ID" value="NZ_MDEO01000029.1"/>
</dbReference>
<feature type="compositionally biased region" description="Basic and acidic residues" evidence="2">
    <location>
        <begin position="214"/>
        <end position="229"/>
    </location>
</feature>
<feature type="region of interest" description="Disordered" evidence="2">
    <location>
        <begin position="752"/>
        <end position="774"/>
    </location>
</feature>
<feature type="domain" description="LysM" evidence="3">
    <location>
        <begin position="441"/>
        <end position="490"/>
    </location>
</feature>
<dbReference type="InterPro" id="IPR018392">
    <property type="entry name" value="LysM"/>
</dbReference>
<feature type="compositionally biased region" description="Polar residues" evidence="2">
    <location>
        <begin position="249"/>
        <end position="261"/>
    </location>
</feature>
<feature type="compositionally biased region" description="Pro residues" evidence="2">
    <location>
        <begin position="1502"/>
        <end position="1516"/>
    </location>
</feature>
<comment type="caution">
    <text evidence="4">The sequence shown here is derived from an EMBL/GenBank/DDBJ whole genome shotgun (WGS) entry which is preliminary data.</text>
</comment>
<evidence type="ECO:0000259" key="3">
    <source>
        <dbReference type="PROSITE" id="PS51782"/>
    </source>
</evidence>
<name>A0A1C2E0Z6_9HYPH</name>
<evidence type="ECO:0000313" key="5">
    <source>
        <dbReference type="Proteomes" id="UP000094412"/>
    </source>
</evidence>
<protein>
    <recommendedName>
        <fullName evidence="3">LysM domain-containing protein</fullName>
    </recommendedName>
</protein>
<feature type="region of interest" description="Disordered" evidence="2">
    <location>
        <begin position="3117"/>
        <end position="3157"/>
    </location>
</feature>
<evidence type="ECO:0000313" key="4">
    <source>
        <dbReference type="EMBL" id="OCX20648.1"/>
    </source>
</evidence>
<feature type="compositionally biased region" description="Polar residues" evidence="2">
    <location>
        <begin position="1578"/>
        <end position="1595"/>
    </location>
</feature>
<dbReference type="Proteomes" id="UP000094412">
    <property type="component" value="Unassembled WGS sequence"/>
</dbReference>
<dbReference type="Gene3D" id="3.10.350.10">
    <property type="entry name" value="LysM domain"/>
    <property type="match status" value="1"/>
</dbReference>